<evidence type="ECO:0000313" key="1">
    <source>
        <dbReference type="EMBL" id="WAS91853.1"/>
    </source>
</evidence>
<sequence length="357" mass="38374">MNPTDGGDEVGETESAAVCGDGTCDVWEGCVDCPEDCGACAMCDQAPACDGNLQPPAITEEMPELTTEMALLTTNEILSRVAARVAGGDAGVRLLAHALAVPRPDEPDRVTRFRAALADHPALAARIRHALGRAGMGSVEQYRDHFPLIVEHLPLSQPTHPTAVCDNPRLRIRVASITVNEDYDDVADDVVYCIITTEAETTAELHLLPPTKELDEGDTHNYGTTAGIIWGADNQLAPPGGNMHVTYDCFESDAADGFNQLVKAAAEMVGNVDGIPIPGLDGWVVPSDVLSSLLMSLLALDGDDYLLNAQQVIEKSLLLELTQGRYWNLRRADSGALWAWDWTLRLEAWGCTDDGTL</sequence>
<keyword evidence="2" id="KW-1185">Reference proteome</keyword>
<accession>A0ABY7GXZ3</accession>
<dbReference type="RefSeq" id="WP_269034212.1">
    <property type="nucleotide sequence ID" value="NZ_CP114040.1"/>
</dbReference>
<proteinExistence type="predicted"/>
<gene>
    <name evidence="1" type="ORF">O0S08_37195</name>
</gene>
<organism evidence="1 2">
    <name type="scientific">Nannocystis punicea</name>
    <dbReference type="NCBI Taxonomy" id="2995304"/>
    <lineage>
        <taxon>Bacteria</taxon>
        <taxon>Pseudomonadati</taxon>
        <taxon>Myxococcota</taxon>
        <taxon>Polyangia</taxon>
        <taxon>Nannocystales</taxon>
        <taxon>Nannocystaceae</taxon>
        <taxon>Nannocystis</taxon>
    </lineage>
</organism>
<dbReference type="Proteomes" id="UP001164459">
    <property type="component" value="Chromosome"/>
</dbReference>
<name>A0ABY7GXZ3_9BACT</name>
<protein>
    <submittedName>
        <fullName evidence="1">Uncharacterized protein</fullName>
    </submittedName>
</protein>
<dbReference type="EMBL" id="CP114040">
    <property type="protein sequence ID" value="WAS91853.1"/>
    <property type="molecule type" value="Genomic_DNA"/>
</dbReference>
<evidence type="ECO:0000313" key="2">
    <source>
        <dbReference type="Proteomes" id="UP001164459"/>
    </source>
</evidence>
<reference evidence="1" key="1">
    <citation type="submission" date="2022-11" db="EMBL/GenBank/DDBJ databases">
        <title>Minimal conservation of predation-associated metabolite biosynthetic gene clusters underscores biosynthetic potential of Myxococcota including descriptions for ten novel species: Archangium lansinium sp. nov., Myxococcus landrumus sp. nov., Nannocystis bai.</title>
        <authorList>
            <person name="Ahearne A."/>
            <person name="Stevens C."/>
            <person name="Dowd S."/>
        </authorList>
    </citation>
    <scope>NUCLEOTIDE SEQUENCE</scope>
    <source>
        <strain evidence="1">Fl3</strain>
    </source>
</reference>